<evidence type="ECO:0008006" key="4">
    <source>
        <dbReference type="Google" id="ProtNLM"/>
    </source>
</evidence>
<dbReference type="AlphaFoldDB" id="A0A3Q9FN07"/>
<protein>
    <recommendedName>
        <fullName evidence="4">CehA/McbA family metallohydrolase</fullName>
    </recommendedName>
</protein>
<dbReference type="Gene3D" id="3.20.20.140">
    <property type="entry name" value="Metal-dependent hydrolases"/>
    <property type="match status" value="1"/>
</dbReference>
<keyword evidence="3" id="KW-1185">Reference proteome</keyword>
<dbReference type="InterPro" id="IPR016195">
    <property type="entry name" value="Pol/histidinol_Pase-like"/>
</dbReference>
<dbReference type="KEGG" id="fll:EI427_13835"/>
<name>A0A3Q9FN07_9BACT</name>
<dbReference type="EMBL" id="CP034562">
    <property type="protein sequence ID" value="AZQ63283.1"/>
    <property type="molecule type" value="Genomic_DNA"/>
</dbReference>
<proteinExistence type="predicted"/>
<dbReference type="Proteomes" id="UP000267268">
    <property type="component" value="Chromosome 1"/>
</dbReference>
<feature type="signal peptide" evidence="1">
    <location>
        <begin position="1"/>
        <end position="19"/>
    </location>
</feature>
<gene>
    <name evidence="2" type="ORF">EI427_13835</name>
</gene>
<sequence length="704" mass="80113">MKKILLLSLCWLLALPLLAHQPDNASGTFELDWHTSQVDRVIATGVFQTMGLRVDNDPSRAGVKEEGDQNILFGIALGFGIDDTFVFDVDQQIKVTVELDVSNLSEFYYAYDRNGGVNAVHKIDIEEGKEGYQTFEFILDRARFANRGYGKTDFAISSGLDMSSKLLFIRAIKFEKIGSSKPLNKTGKLQLNLIEKKSKERVAAQIGLYDASGRMPLPTESAIELQFFETMVRSVEIREELDQINWPNDNHYSMYVDGLYQANIPAGKYTLVVMKGPEYPILSKEIEIKADQDNNINITMDHVIDMPSKGWYSGDVHNHFSRRNSSVNANQMAHARAADLHMHWLYALGNSVTTHFDQYAWGKDGQYKEKDYYIASGQEDPRTDFLGHVLAMGQDEFVRYPNDYFHYDKVSKEVHKQGGVFGVAHMDFAQFQQNIALAMLAPEDEVDFVEIFQYHSLNLNDWYAFLNLGFKLAAAAGSDWPYMSLPGSVRTYVKVDGEFTPDAWNKGLAEGKSFASNGPMIDFTVNGNDIGATVQVKKGETIQIKAKGYIVPSWDLLKYASIIVNGDVVKEVKLEKGQEEIEIDLELPMNESAWIAIKVHGEKAHDIVFQSEFTKRIQAHTSPIYVEVDGQPTWSKEKAPEIIDRLIERMEVVKEMKYQRNDNEAWESPDRTAEMLEAFRPYLRTWIDQTSEFYEKRKKEIVTP</sequence>
<evidence type="ECO:0000256" key="1">
    <source>
        <dbReference type="SAM" id="SignalP"/>
    </source>
</evidence>
<reference evidence="2 3" key="1">
    <citation type="submission" date="2018-12" db="EMBL/GenBank/DDBJ databases">
        <title>Flammeovirga pectinis sp. nov., isolated from the gut of the Korean scallop, Patinopecten yessoensis.</title>
        <authorList>
            <person name="Bae J.-W."/>
            <person name="Jeong Y.-S."/>
            <person name="Kang W."/>
        </authorList>
    </citation>
    <scope>NUCLEOTIDE SEQUENCE [LARGE SCALE GENOMIC DNA]</scope>
    <source>
        <strain evidence="2 3">L12M1</strain>
    </source>
</reference>
<dbReference type="SUPFAM" id="SSF89550">
    <property type="entry name" value="PHP domain-like"/>
    <property type="match status" value="1"/>
</dbReference>
<accession>A0A3Q9FN07</accession>
<dbReference type="RefSeq" id="WP_126615621.1">
    <property type="nucleotide sequence ID" value="NZ_CP034562.1"/>
</dbReference>
<organism evidence="2 3">
    <name type="scientific">Flammeovirga pectinis</name>
    <dbReference type="NCBI Taxonomy" id="2494373"/>
    <lineage>
        <taxon>Bacteria</taxon>
        <taxon>Pseudomonadati</taxon>
        <taxon>Bacteroidota</taxon>
        <taxon>Cytophagia</taxon>
        <taxon>Cytophagales</taxon>
        <taxon>Flammeovirgaceae</taxon>
        <taxon>Flammeovirga</taxon>
    </lineage>
</organism>
<evidence type="ECO:0000313" key="2">
    <source>
        <dbReference type="EMBL" id="AZQ63283.1"/>
    </source>
</evidence>
<dbReference type="NCBIfam" id="NF038032">
    <property type="entry name" value="CehA_McbA_metalo"/>
    <property type="match status" value="1"/>
</dbReference>
<keyword evidence="1" id="KW-0732">Signal</keyword>
<feature type="chain" id="PRO_5018623420" description="CehA/McbA family metallohydrolase" evidence="1">
    <location>
        <begin position="20"/>
        <end position="704"/>
    </location>
</feature>
<dbReference type="OrthoDB" id="9812921at2"/>
<evidence type="ECO:0000313" key="3">
    <source>
        <dbReference type="Proteomes" id="UP000267268"/>
    </source>
</evidence>